<gene>
    <name evidence="1" type="ORF">METZ01_LOCUS349664</name>
</gene>
<dbReference type="EMBL" id="UINC01121557">
    <property type="protein sequence ID" value="SVC96810.1"/>
    <property type="molecule type" value="Genomic_DNA"/>
</dbReference>
<evidence type="ECO:0000313" key="1">
    <source>
        <dbReference type="EMBL" id="SVC96810.1"/>
    </source>
</evidence>
<dbReference type="AlphaFoldDB" id="A0A382RHD0"/>
<organism evidence="1">
    <name type="scientific">marine metagenome</name>
    <dbReference type="NCBI Taxonomy" id="408172"/>
    <lineage>
        <taxon>unclassified sequences</taxon>
        <taxon>metagenomes</taxon>
        <taxon>ecological metagenomes</taxon>
    </lineage>
</organism>
<accession>A0A382RHD0</accession>
<name>A0A382RHD0_9ZZZZ</name>
<protein>
    <submittedName>
        <fullName evidence="1">Uncharacterized protein</fullName>
    </submittedName>
</protein>
<reference evidence="1" key="1">
    <citation type="submission" date="2018-05" db="EMBL/GenBank/DDBJ databases">
        <authorList>
            <person name="Lanie J.A."/>
            <person name="Ng W.-L."/>
            <person name="Kazmierczak K.M."/>
            <person name="Andrzejewski T.M."/>
            <person name="Davidsen T.M."/>
            <person name="Wayne K.J."/>
            <person name="Tettelin H."/>
            <person name="Glass J.I."/>
            <person name="Rusch D."/>
            <person name="Podicherti R."/>
            <person name="Tsui H.-C.T."/>
            <person name="Winkler M.E."/>
        </authorList>
    </citation>
    <scope>NUCLEOTIDE SEQUENCE</scope>
</reference>
<proteinExistence type="predicted"/>
<sequence>MPYHDCSLKTITIPDDRGIINTIWGVAIGDSLLTYYCNFCNIIFKANFPRQKMEGRTVQDAKLFPCPGCVKMILKKVES</sequence>